<dbReference type="OrthoDB" id="9814909at2"/>
<protein>
    <submittedName>
        <fullName evidence="1">Phytoene synthase</fullName>
    </submittedName>
</protein>
<proteinExistence type="predicted"/>
<organism evidence="1 2">
    <name type="scientific">Ensifer adhaerens</name>
    <name type="common">Sinorhizobium morelense</name>
    <dbReference type="NCBI Taxonomy" id="106592"/>
    <lineage>
        <taxon>Bacteria</taxon>
        <taxon>Pseudomonadati</taxon>
        <taxon>Pseudomonadota</taxon>
        <taxon>Alphaproteobacteria</taxon>
        <taxon>Hyphomicrobiales</taxon>
        <taxon>Rhizobiaceae</taxon>
        <taxon>Sinorhizobium/Ensifer group</taxon>
        <taxon>Ensifer</taxon>
    </lineage>
</organism>
<dbReference type="Pfam" id="PF00494">
    <property type="entry name" value="SQS_PSY"/>
    <property type="match status" value="1"/>
</dbReference>
<dbReference type="Gene3D" id="1.10.600.10">
    <property type="entry name" value="Farnesyl Diphosphate Synthase"/>
    <property type="match status" value="1"/>
</dbReference>
<name>A0A0L8C6U4_ENSAD</name>
<accession>A0A0L8C6U4</accession>
<dbReference type="RefSeq" id="WP_053247335.1">
    <property type="nucleotide sequence ID" value="NZ_LGAP01000001.1"/>
</dbReference>
<dbReference type="PATRIC" id="fig|106592.7.peg.672"/>
<gene>
    <name evidence="1" type="ORF">AC244_03140</name>
</gene>
<evidence type="ECO:0000313" key="1">
    <source>
        <dbReference type="EMBL" id="KOF22534.1"/>
    </source>
</evidence>
<sequence length="280" mass="31480">MQDLNIQILTDLRDTDRDRYLACLLAPVASQPSLAPLYAFNAELARIRELVHEPIPGEIRMQWWRELLENEEATGEGHPLARTLLECIRKHRLPIAVFQNMIDARIFDLYDDPMEDRAAFEGYAGETASALIQLSSLVLDPQNAAKSAEAAGHAGVAQTVAGLLLLLPQHCRRGQVYLPADLLRATGLDRETLLAGEDLEAIGRAIRAFTGFGRDHLAKARARLGTISSDNFAAFVPLALVEPIFNRADAVGAELLRNPIRPAQWRRQWWMWWASRRKRF</sequence>
<evidence type="ECO:0000313" key="2">
    <source>
        <dbReference type="Proteomes" id="UP000037425"/>
    </source>
</evidence>
<dbReference type="InterPro" id="IPR008949">
    <property type="entry name" value="Isoprenoid_synthase_dom_sf"/>
</dbReference>
<reference evidence="2" key="1">
    <citation type="submission" date="2015-07" db="EMBL/GenBank/DDBJ databases">
        <title>Whole genome sequence of an Ensifer adhaerens strain isolated from a cave pool in the Wind Cave National Park.</title>
        <authorList>
            <person name="Eng W.W.H."/>
            <person name="Gan H.M."/>
            <person name="Barton H.A."/>
            <person name="Savka M.A."/>
        </authorList>
    </citation>
    <scope>NUCLEOTIDE SEQUENCE [LARGE SCALE GENOMIC DNA]</scope>
    <source>
        <strain evidence="2">SD006</strain>
    </source>
</reference>
<dbReference type="EMBL" id="LGAP01000001">
    <property type="protein sequence ID" value="KOF22534.1"/>
    <property type="molecule type" value="Genomic_DNA"/>
</dbReference>
<dbReference type="Proteomes" id="UP000037425">
    <property type="component" value="Unassembled WGS sequence"/>
</dbReference>
<dbReference type="SUPFAM" id="SSF48576">
    <property type="entry name" value="Terpenoid synthases"/>
    <property type="match status" value="1"/>
</dbReference>
<comment type="caution">
    <text evidence="1">The sequence shown here is derived from an EMBL/GenBank/DDBJ whole genome shotgun (WGS) entry which is preliminary data.</text>
</comment>
<dbReference type="InterPro" id="IPR002060">
    <property type="entry name" value="Squ/phyt_synthse"/>
</dbReference>
<dbReference type="AlphaFoldDB" id="A0A0L8C6U4"/>